<dbReference type="Proteomes" id="UP001151518">
    <property type="component" value="Unassembled WGS sequence"/>
</dbReference>
<dbReference type="GO" id="GO:0005634">
    <property type="term" value="C:nucleus"/>
    <property type="evidence" value="ECO:0007669"/>
    <property type="project" value="UniProtKB-UniRule"/>
</dbReference>
<dbReference type="SMART" id="SM00398">
    <property type="entry name" value="HMG"/>
    <property type="match status" value="2"/>
</dbReference>
<evidence type="ECO:0000313" key="5">
    <source>
        <dbReference type="Proteomes" id="UP001151518"/>
    </source>
</evidence>
<evidence type="ECO:0000256" key="1">
    <source>
        <dbReference type="PROSITE-ProRule" id="PRU00267"/>
    </source>
</evidence>
<dbReference type="GO" id="GO:0003677">
    <property type="term" value="F:DNA binding"/>
    <property type="evidence" value="ECO:0007669"/>
    <property type="project" value="UniProtKB-UniRule"/>
</dbReference>
<dbReference type="Pfam" id="PF09011">
    <property type="entry name" value="HMG_box_2"/>
    <property type="match status" value="1"/>
</dbReference>
<dbReference type="Gene3D" id="1.10.30.10">
    <property type="entry name" value="High mobility group box domain"/>
    <property type="match status" value="2"/>
</dbReference>
<proteinExistence type="predicted"/>
<feature type="region of interest" description="Disordered" evidence="2">
    <location>
        <begin position="33"/>
        <end position="77"/>
    </location>
</feature>
<dbReference type="PANTHER" id="PTHR46912:SF1">
    <property type="entry name" value="HIGH MOBILITY GROUP B PROTEIN 13"/>
    <property type="match status" value="1"/>
</dbReference>
<feature type="domain" description="HMG box" evidence="3">
    <location>
        <begin position="82"/>
        <end position="149"/>
    </location>
</feature>
<reference evidence="4" key="1">
    <citation type="submission" date="2022-07" db="EMBL/GenBank/DDBJ databases">
        <title>Phylogenomic reconstructions and comparative analyses of Kickxellomycotina fungi.</title>
        <authorList>
            <person name="Reynolds N.K."/>
            <person name="Stajich J.E."/>
            <person name="Barry K."/>
            <person name="Grigoriev I.V."/>
            <person name="Crous P."/>
            <person name="Smith M.E."/>
        </authorList>
    </citation>
    <scope>NUCLEOTIDE SEQUENCE</scope>
    <source>
        <strain evidence="4">NRRL 3115</strain>
    </source>
</reference>
<dbReference type="AlphaFoldDB" id="A0A9W8FWW3"/>
<dbReference type="InterPro" id="IPR036910">
    <property type="entry name" value="HMG_box_dom_sf"/>
</dbReference>
<comment type="caution">
    <text evidence="4">The sequence shown here is derived from an EMBL/GenBank/DDBJ whole genome shotgun (WGS) entry which is preliminary data.</text>
</comment>
<dbReference type="OrthoDB" id="1919336at2759"/>
<feature type="DNA-binding region" description="HMG box" evidence="1">
    <location>
        <begin position="82"/>
        <end position="149"/>
    </location>
</feature>
<keyword evidence="1" id="KW-0539">Nucleus</keyword>
<organism evidence="4 5">
    <name type="scientific">Coemansia spiralis</name>
    <dbReference type="NCBI Taxonomy" id="417178"/>
    <lineage>
        <taxon>Eukaryota</taxon>
        <taxon>Fungi</taxon>
        <taxon>Fungi incertae sedis</taxon>
        <taxon>Zoopagomycota</taxon>
        <taxon>Kickxellomycotina</taxon>
        <taxon>Kickxellomycetes</taxon>
        <taxon>Kickxellales</taxon>
        <taxon>Kickxellaceae</taxon>
        <taxon>Coemansia</taxon>
    </lineage>
</organism>
<dbReference type="SUPFAM" id="SSF47095">
    <property type="entry name" value="HMG-box"/>
    <property type="match status" value="2"/>
</dbReference>
<evidence type="ECO:0000259" key="3">
    <source>
        <dbReference type="PROSITE" id="PS50118"/>
    </source>
</evidence>
<dbReference type="InterPro" id="IPR009071">
    <property type="entry name" value="HMG_box_dom"/>
</dbReference>
<keyword evidence="1" id="KW-0238">DNA-binding</keyword>
<sequence length="262" mass="29307">MLRVITSFAKLNVNAAFAVRRSFGCTAVVDKTAAKPKRTASASAAPSKGRKAAAKKAAKPKAKAKKPAKKPLSPEETILEVPKAPAGSYLLFHMEKAKDSEFSSVGSITEMSRSTALKWKLLSEDEKQKYFDQAKALRTEYEKMLVKWWRDVDLRLLDLENKRRRRINRRVKAEGKGNKLGLLKDPLAPKRPTSAFFHYLVGRMGDAEGNDLASRQKLSKQAASDWKGLSNAQKAPFVKAQQESQHAYEKALAEYKQHHNVL</sequence>
<accession>A0A9W8FWW3</accession>
<feature type="domain" description="HMG box" evidence="3">
    <location>
        <begin position="189"/>
        <end position="256"/>
    </location>
</feature>
<protein>
    <recommendedName>
        <fullName evidence="3">HMG box domain-containing protein</fullName>
    </recommendedName>
</protein>
<dbReference type="EMBL" id="JANBTW010000200">
    <property type="protein sequence ID" value="KAJ2668432.1"/>
    <property type="molecule type" value="Genomic_DNA"/>
</dbReference>
<dbReference type="InterPro" id="IPR044601">
    <property type="entry name" value="HMGB6/HMGB13"/>
</dbReference>
<feature type="DNA-binding region" description="HMG box" evidence="1">
    <location>
        <begin position="189"/>
        <end position="256"/>
    </location>
</feature>
<evidence type="ECO:0000313" key="4">
    <source>
        <dbReference type="EMBL" id="KAJ2668432.1"/>
    </source>
</evidence>
<name>A0A9W8FWW3_9FUNG</name>
<feature type="compositionally biased region" description="Basic residues" evidence="2">
    <location>
        <begin position="48"/>
        <end position="69"/>
    </location>
</feature>
<dbReference type="PROSITE" id="PS50118">
    <property type="entry name" value="HMG_BOX_2"/>
    <property type="match status" value="2"/>
</dbReference>
<gene>
    <name evidence="4" type="ORF">GGI25_006447</name>
</gene>
<dbReference type="Pfam" id="PF00505">
    <property type="entry name" value="HMG_box"/>
    <property type="match status" value="1"/>
</dbReference>
<evidence type="ECO:0000256" key="2">
    <source>
        <dbReference type="SAM" id="MobiDB-lite"/>
    </source>
</evidence>
<dbReference type="PANTHER" id="PTHR46912">
    <property type="entry name" value="HIGH MOBILITY GROUP B PROTEIN 13"/>
    <property type="match status" value="1"/>
</dbReference>